<reference evidence="1 2" key="1">
    <citation type="journal article" date="2013" name="Antonie Van Leeuwenhoek">
        <title>Echinimonas agarilytica gen. nov., sp. nov., a new gammaproteobacterium isolated from the sea urchin Strongylocentrotus intermedius.</title>
        <authorList>
            <person name="Nedashkovskaya O.I."/>
            <person name="Stenkova A.M."/>
            <person name="Zhukova N.V."/>
            <person name="Van Trappen S."/>
            <person name="Lee J.S."/>
            <person name="Kim S.B."/>
        </authorList>
    </citation>
    <scope>NUCLEOTIDE SEQUENCE [LARGE SCALE GENOMIC DNA]</scope>
    <source>
        <strain evidence="1 2">KMM 6351</strain>
    </source>
</reference>
<accession>A0AA41W451</accession>
<dbReference type="RefSeq" id="WP_251259875.1">
    <property type="nucleotide sequence ID" value="NZ_JAMQGP010000001.1"/>
</dbReference>
<dbReference type="Proteomes" id="UP001165393">
    <property type="component" value="Unassembled WGS sequence"/>
</dbReference>
<protein>
    <submittedName>
        <fullName evidence="1">Uncharacterized protein</fullName>
    </submittedName>
</protein>
<organism evidence="1 2">
    <name type="scientific">Echinimonas agarilytica</name>
    <dbReference type="NCBI Taxonomy" id="1215918"/>
    <lineage>
        <taxon>Bacteria</taxon>
        <taxon>Pseudomonadati</taxon>
        <taxon>Pseudomonadota</taxon>
        <taxon>Gammaproteobacteria</taxon>
        <taxon>Alteromonadales</taxon>
        <taxon>Echinimonadaceae</taxon>
        <taxon>Echinimonas</taxon>
    </lineage>
</organism>
<keyword evidence="2" id="KW-1185">Reference proteome</keyword>
<comment type="caution">
    <text evidence="1">The sequence shown here is derived from an EMBL/GenBank/DDBJ whole genome shotgun (WGS) entry which is preliminary data.</text>
</comment>
<gene>
    <name evidence="1" type="ORF">NAF29_02350</name>
</gene>
<evidence type="ECO:0000313" key="1">
    <source>
        <dbReference type="EMBL" id="MCM2678511.1"/>
    </source>
</evidence>
<proteinExistence type="predicted"/>
<dbReference type="AlphaFoldDB" id="A0AA41W451"/>
<evidence type="ECO:0000313" key="2">
    <source>
        <dbReference type="Proteomes" id="UP001165393"/>
    </source>
</evidence>
<sequence>MKLLADKTGEQFLNILEQDDDALVVQFISSEGLPIGQPFKDSLSGLLLVGWTHRTTSTAIGLHRFKQGCLEDAHASFALHQLFPLGRKVKLPSGDVAQIASYANTHADGYYMYLRMNAGQQISRVKITPDWVLLPSNKRLGLPYYPAPKSQAEIDIIDEFDAWSGGF</sequence>
<name>A0AA41W451_9GAMM</name>
<dbReference type="EMBL" id="JAMQGP010000001">
    <property type="protein sequence ID" value="MCM2678511.1"/>
    <property type="molecule type" value="Genomic_DNA"/>
</dbReference>